<dbReference type="InterPro" id="IPR001763">
    <property type="entry name" value="Rhodanese-like_dom"/>
</dbReference>
<proteinExistence type="inferred from homology"/>
<comment type="function">
    <text evidence="1">Catalyzes oxygen-dependent 5-hydroxyuridine (ho5U) modification at position 34 in tRNAs.</text>
</comment>
<protein>
    <recommendedName>
        <fullName evidence="1">tRNA uridine(34) hydroxylase</fullName>
        <ecNumber evidence="1">1.14.-.-</ecNumber>
    </recommendedName>
    <alternativeName>
        <fullName evidence="1">tRNA hydroxylation protein O</fullName>
    </alternativeName>
</protein>
<dbReference type="EC" id="1.14.-.-" evidence="1"/>
<dbReference type="Gene3D" id="3.40.250.10">
    <property type="entry name" value="Rhodanese-like domain"/>
    <property type="match status" value="1"/>
</dbReference>
<dbReference type="PROSITE" id="PS50206">
    <property type="entry name" value="RHODANESE_3"/>
    <property type="match status" value="1"/>
</dbReference>
<dbReference type="EMBL" id="LFJJ01000101">
    <property type="protein sequence ID" value="KND59777.1"/>
    <property type="molecule type" value="Genomic_DNA"/>
</dbReference>
<name>A0A0L0MAN5_9BURK</name>
<comment type="caution">
    <text evidence="3">The sequence shown here is derived from an EMBL/GenBank/DDBJ whole genome shotgun (WGS) entry which is preliminary data.</text>
</comment>
<dbReference type="Gene3D" id="3.30.70.100">
    <property type="match status" value="1"/>
</dbReference>
<feature type="domain" description="Rhodanese" evidence="2">
    <location>
        <begin position="203"/>
        <end position="297"/>
    </location>
</feature>
<dbReference type="GO" id="GO:0016705">
    <property type="term" value="F:oxidoreductase activity, acting on paired donors, with incorporation or reduction of molecular oxygen"/>
    <property type="evidence" value="ECO:0007669"/>
    <property type="project" value="UniProtKB-UniRule"/>
</dbReference>
<dbReference type="InterPro" id="IPR020936">
    <property type="entry name" value="TrhO"/>
</dbReference>
<evidence type="ECO:0000313" key="4">
    <source>
        <dbReference type="Proteomes" id="UP000036959"/>
    </source>
</evidence>
<dbReference type="SUPFAM" id="SSF52821">
    <property type="entry name" value="Rhodanese/Cell cycle control phosphatase"/>
    <property type="match status" value="1"/>
</dbReference>
<keyword evidence="1" id="KW-0560">Oxidoreductase</keyword>
<dbReference type="PATRIC" id="fig|242163.4.peg.388"/>
<keyword evidence="4" id="KW-1185">Reference proteome</keyword>
<dbReference type="SMART" id="SM00450">
    <property type="entry name" value="RHOD"/>
    <property type="match status" value="1"/>
</dbReference>
<dbReference type="Pfam" id="PF00581">
    <property type="entry name" value="Rhodanese"/>
    <property type="match status" value="1"/>
</dbReference>
<dbReference type="Pfam" id="PF17773">
    <property type="entry name" value="UPF0176_N"/>
    <property type="match status" value="1"/>
</dbReference>
<dbReference type="InterPro" id="IPR040503">
    <property type="entry name" value="TRHO_N"/>
</dbReference>
<evidence type="ECO:0000259" key="2">
    <source>
        <dbReference type="PROSITE" id="PS50206"/>
    </source>
</evidence>
<evidence type="ECO:0000256" key="1">
    <source>
        <dbReference type="HAMAP-Rule" id="MF_00469"/>
    </source>
</evidence>
<dbReference type="CDD" id="cd01518">
    <property type="entry name" value="RHOD_YceA"/>
    <property type="match status" value="1"/>
</dbReference>
<organism evidence="3 4">
    <name type="scientific">Candidatus Burkholderia verschuerenii</name>
    <dbReference type="NCBI Taxonomy" id="242163"/>
    <lineage>
        <taxon>Bacteria</taxon>
        <taxon>Pseudomonadati</taxon>
        <taxon>Pseudomonadota</taxon>
        <taxon>Betaproteobacteria</taxon>
        <taxon>Burkholderiales</taxon>
        <taxon>Burkholderiaceae</taxon>
        <taxon>Burkholderia</taxon>
    </lineage>
</organism>
<evidence type="ECO:0000313" key="3">
    <source>
        <dbReference type="EMBL" id="KND59777.1"/>
    </source>
</evidence>
<sequence>MRAVAKNRLGRAVGRTDKALKAFEIALAQRLSRHIGESGEDLSRLRDNTGFAGHLASAFFTRYRCKQHPSIMSILNLSAYKFVTIEDGPAWRPLVTERCNALGLRGTILLAPEGINLFVAGPIPQVREFIDYVRNDALFGGRFADLQFKESLSAKQPFRRMLVKLKREIITMKKPAIKPELGRAPFVDAPTLKGWLDRGHDDEGRPVVMLDTRNAFEVDVGTFDNALDYRITKFSEFPEVIEQNRADLEGKTVVSFCTGGIRCEKATIHMKEVGIDHVYQLEGGILKYFEEVGGAHYNGECFVFDYRTALDPNLQPTATAQCFGCRAVVSVEDQKSLFYKPGETCPACHPEAKVGAAA</sequence>
<dbReference type="AlphaFoldDB" id="A0A0L0MAN5"/>
<dbReference type="GO" id="GO:0006400">
    <property type="term" value="P:tRNA modification"/>
    <property type="evidence" value="ECO:0007669"/>
    <property type="project" value="UniProtKB-UniRule"/>
</dbReference>
<comment type="catalytic activity">
    <reaction evidence="1">
        <text>uridine(34) in tRNA + AH2 + O2 = 5-hydroxyuridine(34) in tRNA + A + H2O</text>
        <dbReference type="Rhea" id="RHEA:64224"/>
        <dbReference type="Rhea" id="RHEA-COMP:11727"/>
        <dbReference type="Rhea" id="RHEA-COMP:13381"/>
        <dbReference type="ChEBI" id="CHEBI:13193"/>
        <dbReference type="ChEBI" id="CHEBI:15377"/>
        <dbReference type="ChEBI" id="CHEBI:15379"/>
        <dbReference type="ChEBI" id="CHEBI:17499"/>
        <dbReference type="ChEBI" id="CHEBI:65315"/>
        <dbReference type="ChEBI" id="CHEBI:136877"/>
    </reaction>
</comment>
<reference evidence="4" key="1">
    <citation type="submission" date="2015-06" db="EMBL/GenBank/DDBJ databases">
        <title>Comparative genomics of Burkholderia leaf nodule symbionts.</title>
        <authorList>
            <person name="Carlier A."/>
            <person name="Eberl L."/>
            <person name="Pinto-Carbo M."/>
        </authorList>
    </citation>
    <scope>NUCLEOTIDE SEQUENCE [LARGE SCALE GENOMIC DNA]</scope>
    <source>
        <strain evidence="4">UZHbot4</strain>
    </source>
</reference>
<dbReference type="InterPro" id="IPR036873">
    <property type="entry name" value="Rhodanese-like_dom_sf"/>
</dbReference>
<dbReference type="NCBIfam" id="NF003703">
    <property type="entry name" value="PRK05320.1"/>
    <property type="match status" value="1"/>
</dbReference>
<dbReference type="PANTHER" id="PTHR43268">
    <property type="entry name" value="THIOSULFATE SULFURTRANSFERASE/RHODANESE-LIKE DOMAIN-CONTAINING PROTEIN 2"/>
    <property type="match status" value="1"/>
</dbReference>
<dbReference type="HAMAP" id="MF_00469">
    <property type="entry name" value="TrhO"/>
    <property type="match status" value="1"/>
</dbReference>
<comment type="similarity">
    <text evidence="1">Belongs to the TrhO family.</text>
</comment>
<dbReference type="PANTHER" id="PTHR43268:SF3">
    <property type="entry name" value="RHODANESE-LIKE DOMAIN-CONTAINING PROTEIN 7-RELATED"/>
    <property type="match status" value="1"/>
</dbReference>
<accession>A0A0L0MAN5</accession>
<dbReference type="Proteomes" id="UP000036959">
    <property type="component" value="Unassembled WGS sequence"/>
</dbReference>
<gene>
    <name evidence="1" type="primary">trhO</name>
    <name evidence="3" type="ORF">BVER_02865</name>
</gene>
<keyword evidence="1" id="KW-0819">tRNA processing</keyword>